<feature type="transmembrane region" description="Helical" evidence="7">
    <location>
        <begin position="189"/>
        <end position="209"/>
    </location>
</feature>
<keyword evidence="2 7" id="KW-0812">Transmembrane</keyword>
<protein>
    <recommendedName>
        <fullName evidence="8">Rhodopsin domain-containing protein</fullName>
    </recommendedName>
</protein>
<reference evidence="9" key="1">
    <citation type="journal article" date="2023" name="Mol. Phylogenet. Evol.">
        <title>Genome-scale phylogeny and comparative genomics of the fungal order Sordariales.</title>
        <authorList>
            <person name="Hensen N."/>
            <person name="Bonometti L."/>
            <person name="Westerberg I."/>
            <person name="Brannstrom I.O."/>
            <person name="Guillou S."/>
            <person name="Cros-Aarteil S."/>
            <person name="Calhoun S."/>
            <person name="Haridas S."/>
            <person name="Kuo A."/>
            <person name="Mondo S."/>
            <person name="Pangilinan J."/>
            <person name="Riley R."/>
            <person name="LaButti K."/>
            <person name="Andreopoulos B."/>
            <person name="Lipzen A."/>
            <person name="Chen C."/>
            <person name="Yan M."/>
            <person name="Daum C."/>
            <person name="Ng V."/>
            <person name="Clum A."/>
            <person name="Steindorff A."/>
            <person name="Ohm R.A."/>
            <person name="Martin F."/>
            <person name="Silar P."/>
            <person name="Natvig D.O."/>
            <person name="Lalanne C."/>
            <person name="Gautier V."/>
            <person name="Ament-Velasquez S.L."/>
            <person name="Kruys A."/>
            <person name="Hutchinson M.I."/>
            <person name="Powell A.J."/>
            <person name="Barry K."/>
            <person name="Miller A.N."/>
            <person name="Grigoriev I.V."/>
            <person name="Debuchy R."/>
            <person name="Gladieux P."/>
            <person name="Hiltunen Thoren M."/>
            <person name="Johannesson H."/>
        </authorList>
    </citation>
    <scope>NUCLEOTIDE SEQUENCE</scope>
    <source>
        <strain evidence="9">CBS 232.78</strain>
    </source>
</reference>
<dbReference type="PANTHER" id="PTHR33048">
    <property type="entry name" value="PTH11-LIKE INTEGRAL MEMBRANE PROTEIN (AFU_ORTHOLOGUE AFUA_5G11245)"/>
    <property type="match status" value="1"/>
</dbReference>
<keyword evidence="11" id="KW-1185">Reference proteome</keyword>
<keyword evidence="3 7" id="KW-1133">Transmembrane helix</keyword>
<dbReference type="GO" id="GO:0016020">
    <property type="term" value="C:membrane"/>
    <property type="evidence" value="ECO:0007669"/>
    <property type="project" value="UniProtKB-SubCell"/>
</dbReference>
<comment type="caution">
    <text evidence="9">The sequence shown here is derived from an EMBL/GenBank/DDBJ whole genome shotgun (WGS) entry which is preliminary data.</text>
</comment>
<reference evidence="9" key="2">
    <citation type="submission" date="2023-06" db="EMBL/GenBank/DDBJ databases">
        <authorList>
            <consortium name="Lawrence Berkeley National Laboratory"/>
            <person name="Haridas S."/>
            <person name="Hensen N."/>
            <person name="Bonometti L."/>
            <person name="Westerberg I."/>
            <person name="Brannstrom I.O."/>
            <person name="Guillou S."/>
            <person name="Cros-Aarteil S."/>
            <person name="Calhoun S."/>
            <person name="Kuo A."/>
            <person name="Mondo S."/>
            <person name="Pangilinan J."/>
            <person name="Riley R."/>
            <person name="LaButti K."/>
            <person name="Andreopoulos B."/>
            <person name="Lipzen A."/>
            <person name="Chen C."/>
            <person name="Yanf M."/>
            <person name="Daum C."/>
            <person name="Ng V."/>
            <person name="Clum A."/>
            <person name="Steindorff A."/>
            <person name="Ohm R."/>
            <person name="Martin F."/>
            <person name="Silar P."/>
            <person name="Natvig D."/>
            <person name="Lalanne C."/>
            <person name="Gautier V."/>
            <person name="Ament-velasquez S.L."/>
            <person name="Kruys A."/>
            <person name="Hutchinson M.I."/>
            <person name="Powell A.J."/>
            <person name="Barry K."/>
            <person name="Miller A.N."/>
            <person name="Grigoriev I.V."/>
            <person name="Debuchy R."/>
            <person name="Gladieux P."/>
            <person name="Thoren M.H."/>
            <person name="Johannesson H."/>
        </authorList>
    </citation>
    <scope>NUCLEOTIDE SEQUENCE</scope>
    <source>
        <strain evidence="9">CBS 232.78</strain>
    </source>
</reference>
<evidence type="ECO:0000313" key="9">
    <source>
        <dbReference type="EMBL" id="KAK3365414.1"/>
    </source>
</evidence>
<feature type="transmembrane region" description="Helical" evidence="7">
    <location>
        <begin position="59"/>
        <end position="83"/>
    </location>
</feature>
<evidence type="ECO:0000256" key="2">
    <source>
        <dbReference type="ARBA" id="ARBA00022692"/>
    </source>
</evidence>
<feature type="transmembrane region" description="Helical" evidence="7">
    <location>
        <begin position="25"/>
        <end position="47"/>
    </location>
</feature>
<dbReference type="Pfam" id="PF20684">
    <property type="entry name" value="Fung_rhodopsin"/>
    <property type="match status" value="1"/>
</dbReference>
<organism evidence="9 11">
    <name type="scientific">Podospora didyma</name>
    <dbReference type="NCBI Taxonomy" id="330526"/>
    <lineage>
        <taxon>Eukaryota</taxon>
        <taxon>Fungi</taxon>
        <taxon>Dikarya</taxon>
        <taxon>Ascomycota</taxon>
        <taxon>Pezizomycotina</taxon>
        <taxon>Sordariomycetes</taxon>
        <taxon>Sordariomycetidae</taxon>
        <taxon>Sordariales</taxon>
        <taxon>Podosporaceae</taxon>
        <taxon>Podospora</taxon>
    </lineage>
</organism>
<dbReference type="InterPro" id="IPR049326">
    <property type="entry name" value="Rhodopsin_dom_fungi"/>
</dbReference>
<feature type="transmembrane region" description="Helical" evidence="7">
    <location>
        <begin position="221"/>
        <end position="241"/>
    </location>
</feature>
<dbReference type="EMBL" id="JAULSW010000023">
    <property type="protein sequence ID" value="KAK3365414.1"/>
    <property type="molecule type" value="Genomic_DNA"/>
</dbReference>
<dbReference type="InterPro" id="IPR052337">
    <property type="entry name" value="SAT4-like"/>
</dbReference>
<feature type="transmembrane region" description="Helical" evidence="7">
    <location>
        <begin position="137"/>
        <end position="159"/>
    </location>
</feature>
<evidence type="ECO:0000256" key="1">
    <source>
        <dbReference type="ARBA" id="ARBA00004141"/>
    </source>
</evidence>
<accession>A0AAE0N0Y0</accession>
<comment type="similarity">
    <text evidence="5">Belongs to the SAT4 family.</text>
</comment>
<evidence type="ECO:0000256" key="4">
    <source>
        <dbReference type="ARBA" id="ARBA00023136"/>
    </source>
</evidence>
<evidence type="ECO:0000313" key="10">
    <source>
        <dbReference type="EMBL" id="KAK3390368.1"/>
    </source>
</evidence>
<name>A0AAE0N0Y0_9PEZI</name>
<dbReference type="PANTHER" id="PTHR33048:SF146">
    <property type="entry name" value="INTEGRAL MEMBRANE PROTEIN"/>
    <property type="match status" value="1"/>
</dbReference>
<proteinExistence type="inferred from homology"/>
<evidence type="ECO:0000256" key="5">
    <source>
        <dbReference type="ARBA" id="ARBA00038359"/>
    </source>
</evidence>
<evidence type="ECO:0000256" key="6">
    <source>
        <dbReference type="SAM" id="MobiDB-lite"/>
    </source>
</evidence>
<evidence type="ECO:0000259" key="8">
    <source>
        <dbReference type="Pfam" id="PF20684"/>
    </source>
</evidence>
<comment type="subcellular location">
    <subcellularLocation>
        <location evidence="1">Membrane</location>
        <topology evidence="1">Multi-pass membrane protein</topology>
    </subcellularLocation>
</comment>
<evidence type="ECO:0000313" key="11">
    <source>
        <dbReference type="Proteomes" id="UP001285441"/>
    </source>
</evidence>
<sequence length="380" mass="42086">MSGGPPPPGMLDPSMLPPDEDRGPLLLAQFWTYVAIGSIMTALRFFARFKIRAVGLDDWMMLATVILFTISTGFVTYMASIGGSRHVFYLTPEQTLLAVKYSWISQPWAIFTFATGKASVAFLTLRIIGRNTVWRKYMLWFIIATITIVNGLGCIITFVQCDPPRALWTPELALTASCWDPSVQLHYNYFLSAYNILVDIVLAVLPATFIANLSLPLKKKVALCILLSLGFIAAICSGLKIRYLDKLGARTDFTWNAYDIQVWTGAECFIMMVCGNVPPLQLLWDRYIAHTLDANWTRVSTRKYASNGSGSGGSGYSYEKSSKNSRVRLGSSNSSTANNKSPTHTQIVTAGEYDGSLPRHPGNIYATTNVEVRADARHFV</sequence>
<feature type="compositionally biased region" description="Polar residues" evidence="6">
    <location>
        <begin position="330"/>
        <end position="345"/>
    </location>
</feature>
<dbReference type="Proteomes" id="UP001285441">
    <property type="component" value="Unassembled WGS sequence"/>
</dbReference>
<feature type="transmembrane region" description="Helical" evidence="7">
    <location>
        <begin position="103"/>
        <end position="125"/>
    </location>
</feature>
<dbReference type="AlphaFoldDB" id="A0AAE0N0Y0"/>
<evidence type="ECO:0000256" key="3">
    <source>
        <dbReference type="ARBA" id="ARBA00022989"/>
    </source>
</evidence>
<feature type="region of interest" description="Disordered" evidence="6">
    <location>
        <begin position="305"/>
        <end position="345"/>
    </location>
</feature>
<gene>
    <name evidence="10" type="ORF">B0H63DRAFT_112484</name>
    <name evidence="9" type="ORF">B0H63DRAFT_490936</name>
</gene>
<evidence type="ECO:0000256" key="7">
    <source>
        <dbReference type="SAM" id="Phobius"/>
    </source>
</evidence>
<feature type="domain" description="Rhodopsin" evidence="8">
    <location>
        <begin position="43"/>
        <end position="284"/>
    </location>
</feature>
<keyword evidence="4 7" id="KW-0472">Membrane</keyword>
<dbReference type="EMBL" id="JAULSW010000002">
    <property type="protein sequence ID" value="KAK3390368.1"/>
    <property type="molecule type" value="Genomic_DNA"/>
</dbReference>